<dbReference type="Proteomes" id="UP000005940">
    <property type="component" value="Chromosome"/>
</dbReference>
<protein>
    <recommendedName>
        <fullName evidence="3">Lipoprotein</fullName>
    </recommendedName>
</protein>
<dbReference type="AlphaFoldDB" id="I2N080"/>
<proteinExistence type="predicted"/>
<evidence type="ECO:0008006" key="3">
    <source>
        <dbReference type="Google" id="ProtNLM"/>
    </source>
</evidence>
<organism evidence="1 2">
    <name type="scientific">Streptomyces tsukubensis (strain DSM 42081 / NBRC 108919 / NRRL 18488 / 9993)</name>
    <dbReference type="NCBI Taxonomy" id="1114943"/>
    <lineage>
        <taxon>Bacteria</taxon>
        <taxon>Bacillati</taxon>
        <taxon>Actinomycetota</taxon>
        <taxon>Actinomycetes</taxon>
        <taxon>Kitasatosporales</taxon>
        <taxon>Streptomycetaceae</taxon>
        <taxon>Streptomyces</taxon>
    </lineage>
</organism>
<name>I2N080_STRT9</name>
<keyword evidence="2" id="KW-1185">Reference proteome</keyword>
<sequence>MNRRRSTRYGTLALLLAVAGCTATERGGLDGAGWKRESVLSGAEATLGQVSPASCRPLVELLDRRAPEDEVTGFRHEKRGSYLLLREFTGTTAFPRRILDAARACPAMTMGYDSTTLSYTVTVVAQGERETRLLLAAQESGTPLTEMLVSAVERNGRQSLIRVMRPEGIGDTERTGADLAVSTG</sequence>
<evidence type="ECO:0000313" key="2">
    <source>
        <dbReference type="Proteomes" id="UP000005940"/>
    </source>
</evidence>
<evidence type="ECO:0000313" key="1">
    <source>
        <dbReference type="EMBL" id="QKM69263.1"/>
    </source>
</evidence>
<accession>I2N080</accession>
<dbReference type="EMBL" id="CP029159">
    <property type="protein sequence ID" value="QKM69263.1"/>
    <property type="molecule type" value="Genomic_DNA"/>
</dbReference>
<reference evidence="1 2" key="1">
    <citation type="journal article" date="2012" name="J. Bacteriol.">
        <title>Draft genome of Streptomyces tsukubaensis NRRL 18488, the producer of the clinically important immunosuppressant tacrolimus (FK506).</title>
        <authorList>
            <person name="Barreiro C."/>
            <person name="Prieto C."/>
            <person name="Sola-Landa A."/>
            <person name="Solera E."/>
            <person name="Martinez-Castro M."/>
            <person name="Perez-Redondo R."/>
            <person name="Garcia-Estrada C."/>
            <person name="Aparicio J.F."/>
            <person name="Fernandez-Martinez L.T."/>
            <person name="Santos-Aberturas J."/>
            <person name="Salehi-Najafabadi Z."/>
            <person name="Rodriguez-Garcia A."/>
            <person name="Tauch A."/>
            <person name="Martin J.F."/>
        </authorList>
    </citation>
    <scope>NUCLEOTIDE SEQUENCE [LARGE SCALE GENOMIC DNA]</scope>
    <source>
        <strain evidence="2">DSM 42081 / NBRC 108919 / NRRL 18488 / 9993</strain>
    </source>
</reference>
<gene>
    <name evidence="1" type="ORF">STSU_020935</name>
</gene>
<dbReference type="PROSITE" id="PS51257">
    <property type="entry name" value="PROKAR_LIPOPROTEIN"/>
    <property type="match status" value="1"/>
</dbReference>